<dbReference type="Gene3D" id="3.30.200.20">
    <property type="entry name" value="Phosphorylase Kinase, domain 1"/>
    <property type="match status" value="1"/>
</dbReference>
<dbReference type="InterPro" id="IPR041726">
    <property type="entry name" value="ACAD10_11_N"/>
</dbReference>
<dbReference type="GO" id="GO:0016740">
    <property type="term" value="F:transferase activity"/>
    <property type="evidence" value="ECO:0007669"/>
    <property type="project" value="UniProtKB-KW"/>
</dbReference>
<feature type="domain" description="Aminoglycoside phosphotransferase" evidence="1">
    <location>
        <begin position="23"/>
        <end position="242"/>
    </location>
</feature>
<dbReference type="InterPro" id="IPR052898">
    <property type="entry name" value="ACAD10-like"/>
</dbReference>
<dbReference type="InterPro" id="IPR011009">
    <property type="entry name" value="Kinase-like_dom_sf"/>
</dbReference>
<dbReference type="EMBL" id="UOEJ01000020">
    <property type="protein sequence ID" value="VAV91285.1"/>
    <property type="molecule type" value="Genomic_DNA"/>
</dbReference>
<reference evidence="2" key="1">
    <citation type="submission" date="2018-06" db="EMBL/GenBank/DDBJ databases">
        <authorList>
            <person name="Zhirakovskaya E."/>
        </authorList>
    </citation>
    <scope>NUCLEOTIDE SEQUENCE</scope>
</reference>
<accession>A0A3B0S7V4</accession>
<name>A0A3B0S7V4_9ZZZZ</name>
<keyword evidence="2" id="KW-0808">Transferase</keyword>
<dbReference type="SUPFAM" id="SSF56112">
    <property type="entry name" value="Protein kinase-like (PK-like)"/>
    <property type="match status" value="1"/>
</dbReference>
<sequence length="338" mass="38399">MDEQKLSIYLEQHMDGFKGPLSLKKFAGGQSNPTFLITARSGKYVLRCKPPGLLLKSAHAIDREYRVTKALGGTDVPVATPHHLCCDEDIIGSWFYVMDYRDGRIFWDPTLPELDNAERTATYHEMNRVLAAIHSVDLKRQGLLDFGKPGNYFERQTDRWTRQYRASETEPIDAMEQLLAWVTDNIPPDDGKVCLIHGDFRLDNFIFHPEKPEIIAVVDWELSTLGHPLADLAYQSMQWRMPHASIVKGLEGIDRKALGIPTEEDYIREYARRMGGGDIDNWPFYLAFSFFRLAAITQGVMKRSLEGNASSEKARAVGQLTRPLAEKAIAILTEQQKL</sequence>
<evidence type="ECO:0000259" key="1">
    <source>
        <dbReference type="Pfam" id="PF01636"/>
    </source>
</evidence>
<gene>
    <name evidence="2" type="ORF">MNBD_ALPHA01-1560</name>
</gene>
<dbReference type="Pfam" id="PF01636">
    <property type="entry name" value="APH"/>
    <property type="match status" value="1"/>
</dbReference>
<dbReference type="PANTHER" id="PTHR47829">
    <property type="entry name" value="HYDROLASE, PUTATIVE (AFU_ORTHOLOGUE AFUA_1G12880)-RELATED"/>
    <property type="match status" value="1"/>
</dbReference>
<organism evidence="2">
    <name type="scientific">hydrothermal vent metagenome</name>
    <dbReference type="NCBI Taxonomy" id="652676"/>
    <lineage>
        <taxon>unclassified sequences</taxon>
        <taxon>metagenomes</taxon>
        <taxon>ecological metagenomes</taxon>
    </lineage>
</organism>
<dbReference type="InterPro" id="IPR002575">
    <property type="entry name" value="Aminoglycoside_PTrfase"/>
</dbReference>
<dbReference type="AlphaFoldDB" id="A0A3B0S7V4"/>
<protein>
    <submittedName>
        <fullName evidence="2">Acyl-CoA dehydrogenase, putative phosphotransferase</fullName>
    </submittedName>
</protein>
<dbReference type="PANTHER" id="PTHR47829:SF3">
    <property type="entry name" value="AMINOGLYCOSIDE PHOSPHOTRANSFERASE DOMAIN-CONTAINING PROTEIN"/>
    <property type="match status" value="1"/>
</dbReference>
<proteinExistence type="predicted"/>
<evidence type="ECO:0000313" key="2">
    <source>
        <dbReference type="EMBL" id="VAV91285.1"/>
    </source>
</evidence>
<dbReference type="Gene3D" id="3.90.1200.10">
    <property type="match status" value="1"/>
</dbReference>
<dbReference type="CDD" id="cd05154">
    <property type="entry name" value="ACAD10_11_N-like"/>
    <property type="match status" value="1"/>
</dbReference>